<reference evidence="1 2" key="1">
    <citation type="journal article" date="2016" name="G3 (Bethesda)">
        <title>First Draft Assembly and Annotation of the Genome of a California Endemic Oak Quercus lobata Nee (Fagaceae).</title>
        <authorList>
            <person name="Sork V.L."/>
            <person name="Fitz-Gibbon S.T."/>
            <person name="Puiu D."/>
            <person name="Crepeau M."/>
            <person name="Gugger P.F."/>
            <person name="Sherman R."/>
            <person name="Stevens K."/>
            <person name="Langley C.H."/>
            <person name="Pellegrini M."/>
            <person name="Salzberg S.L."/>
        </authorList>
    </citation>
    <scope>NUCLEOTIDE SEQUENCE [LARGE SCALE GENOMIC DNA]</scope>
    <source>
        <strain evidence="1 2">cv. SW786</strain>
    </source>
</reference>
<dbReference type="InParanoid" id="A0A7N2R3W6"/>
<reference evidence="1" key="2">
    <citation type="submission" date="2021-01" db="UniProtKB">
        <authorList>
            <consortium name="EnsemblPlants"/>
        </authorList>
    </citation>
    <scope>IDENTIFICATION</scope>
</reference>
<dbReference type="Gramene" id="QL04p090681:mrna">
    <property type="protein sequence ID" value="QL04p090681:mrna"/>
    <property type="gene ID" value="QL04p090681"/>
</dbReference>
<evidence type="ECO:0000313" key="2">
    <source>
        <dbReference type="Proteomes" id="UP000594261"/>
    </source>
</evidence>
<dbReference type="Proteomes" id="UP000594261">
    <property type="component" value="Chromosome 4"/>
</dbReference>
<name>A0A7N2R3W6_QUELO</name>
<evidence type="ECO:0008006" key="3">
    <source>
        <dbReference type="Google" id="ProtNLM"/>
    </source>
</evidence>
<sequence length="123" mass="14289">MFLGDQIRGIYWISMPYNDIYALGVITIQLITKRANFIGPDYKHVSTIAEEEFKESGHVLHQTLITSGCNQLEAKRITKLALSLTAIGSHHQTAEEVLNKLCFLREKRVTKWIRKTVEFIRRW</sequence>
<organism evidence="1 2">
    <name type="scientific">Quercus lobata</name>
    <name type="common">Valley oak</name>
    <dbReference type="NCBI Taxonomy" id="97700"/>
    <lineage>
        <taxon>Eukaryota</taxon>
        <taxon>Viridiplantae</taxon>
        <taxon>Streptophyta</taxon>
        <taxon>Embryophyta</taxon>
        <taxon>Tracheophyta</taxon>
        <taxon>Spermatophyta</taxon>
        <taxon>Magnoliopsida</taxon>
        <taxon>eudicotyledons</taxon>
        <taxon>Gunneridae</taxon>
        <taxon>Pentapetalae</taxon>
        <taxon>rosids</taxon>
        <taxon>fabids</taxon>
        <taxon>Fagales</taxon>
        <taxon>Fagaceae</taxon>
        <taxon>Quercus</taxon>
    </lineage>
</organism>
<dbReference type="AlphaFoldDB" id="A0A7N2R3W6"/>
<protein>
    <recommendedName>
        <fullName evidence="3">Protein kinase domain-containing protein</fullName>
    </recommendedName>
</protein>
<keyword evidence="2" id="KW-1185">Reference proteome</keyword>
<evidence type="ECO:0000313" key="1">
    <source>
        <dbReference type="EnsemblPlants" id="QL04p090681:mrna"/>
    </source>
</evidence>
<dbReference type="EMBL" id="LRBV02000004">
    <property type="status" value="NOT_ANNOTATED_CDS"/>
    <property type="molecule type" value="Genomic_DNA"/>
</dbReference>
<accession>A0A7N2R3W6</accession>
<proteinExistence type="predicted"/>
<dbReference type="EnsemblPlants" id="QL04p090681:mrna">
    <property type="protein sequence ID" value="QL04p090681:mrna"/>
    <property type="gene ID" value="QL04p090681"/>
</dbReference>